<organism evidence="1 2">
    <name type="scientific">Larimichthys crocea</name>
    <name type="common">Large yellow croaker</name>
    <name type="synonym">Pseudosciaena crocea</name>
    <dbReference type="NCBI Taxonomy" id="215358"/>
    <lineage>
        <taxon>Eukaryota</taxon>
        <taxon>Metazoa</taxon>
        <taxon>Chordata</taxon>
        <taxon>Craniata</taxon>
        <taxon>Vertebrata</taxon>
        <taxon>Euteleostomi</taxon>
        <taxon>Actinopterygii</taxon>
        <taxon>Neopterygii</taxon>
        <taxon>Teleostei</taxon>
        <taxon>Neoteleostei</taxon>
        <taxon>Acanthomorphata</taxon>
        <taxon>Eupercaria</taxon>
        <taxon>Sciaenidae</taxon>
        <taxon>Larimichthys</taxon>
    </lineage>
</organism>
<reference evidence="1" key="1">
    <citation type="submission" date="2018-11" db="EMBL/GenBank/DDBJ databases">
        <title>The sequence and de novo assembly of Larimichthys crocea genome using PacBio and Hi-C technologies.</title>
        <authorList>
            <person name="Xu P."/>
            <person name="Chen B."/>
            <person name="Zhou Z."/>
            <person name="Ke Q."/>
            <person name="Wu Y."/>
            <person name="Bai H."/>
            <person name="Pu F."/>
        </authorList>
    </citation>
    <scope>NUCLEOTIDE SEQUENCE</scope>
    <source>
        <tissue evidence="1">Muscle</tissue>
    </source>
</reference>
<accession>A0ACD3R6M8</accession>
<comment type="caution">
    <text evidence="1">The sequence shown here is derived from an EMBL/GenBank/DDBJ whole genome shotgun (WGS) entry which is preliminary data.</text>
</comment>
<dbReference type="Proteomes" id="UP000793456">
    <property type="component" value="Chromosome IX"/>
</dbReference>
<keyword evidence="2" id="KW-1185">Reference proteome</keyword>
<sequence length="59" mass="6723">MADPEASNQSGGYDVEQFVDTPDYDLICTICQGVLKCPVRAACHHIFCKKCILQWLKRY</sequence>
<gene>
    <name evidence="1" type="ORF">E3U43_021512</name>
</gene>
<dbReference type="EMBL" id="CM011682">
    <property type="protein sequence ID" value="TMS15050.1"/>
    <property type="molecule type" value="Genomic_DNA"/>
</dbReference>
<protein>
    <submittedName>
        <fullName evidence="1">Uncharacterized protein</fullName>
    </submittedName>
</protein>
<evidence type="ECO:0000313" key="1">
    <source>
        <dbReference type="EMBL" id="TMS15050.1"/>
    </source>
</evidence>
<proteinExistence type="predicted"/>
<name>A0ACD3R6M8_LARCR</name>
<evidence type="ECO:0000313" key="2">
    <source>
        <dbReference type="Proteomes" id="UP000793456"/>
    </source>
</evidence>